<sequence length="117" mass="13307">MKILDNKKAQDLQVIGIRDLTIIADYFVIASGGSTTQVKALADEVEFQMKEKFGMMPLRTEGYNSSSWILVDYGNVVVHVFTKDTREFYDLERLWADGTKVELEELLSNEGDHSNEV</sequence>
<dbReference type="Gene3D" id="3.30.460.10">
    <property type="entry name" value="Beta Polymerase, domain 2"/>
    <property type="match status" value="1"/>
</dbReference>
<dbReference type="AlphaFoldDB" id="A0A7I8D6I0"/>
<comment type="subcellular location">
    <subcellularLocation>
        <location evidence="2">Cytoplasm</location>
    </subcellularLocation>
</comment>
<dbReference type="NCBIfam" id="TIGR00090">
    <property type="entry name" value="rsfS_iojap_ybeB"/>
    <property type="match status" value="1"/>
</dbReference>
<evidence type="ECO:0000313" key="4">
    <source>
        <dbReference type="Proteomes" id="UP000593890"/>
    </source>
</evidence>
<organism evidence="3 4">
    <name type="scientific">Solibaculum mannosilyticum</name>
    <dbReference type="NCBI Taxonomy" id="2780922"/>
    <lineage>
        <taxon>Bacteria</taxon>
        <taxon>Bacillati</taxon>
        <taxon>Bacillota</taxon>
        <taxon>Clostridia</taxon>
        <taxon>Eubacteriales</taxon>
        <taxon>Oscillospiraceae</taxon>
        <taxon>Solibaculum</taxon>
    </lineage>
</organism>
<protein>
    <recommendedName>
        <fullName evidence="2">Ribosomal silencing factor RsfS</fullName>
    </recommendedName>
</protein>
<evidence type="ECO:0000313" key="3">
    <source>
        <dbReference type="EMBL" id="BCI60254.1"/>
    </source>
</evidence>
<keyword evidence="2" id="KW-0810">Translation regulation</keyword>
<dbReference type="Proteomes" id="UP000593890">
    <property type="component" value="Chromosome"/>
</dbReference>
<name>A0A7I8D6I0_9FIRM</name>
<dbReference type="PANTHER" id="PTHR21043:SF0">
    <property type="entry name" value="MITOCHONDRIAL ASSEMBLY OF RIBOSOMAL LARGE SUBUNIT PROTEIN 1"/>
    <property type="match status" value="1"/>
</dbReference>
<dbReference type="PANTHER" id="PTHR21043">
    <property type="entry name" value="IOJAP SUPERFAMILY ORTHOLOG"/>
    <property type="match status" value="1"/>
</dbReference>
<dbReference type="GO" id="GO:0090071">
    <property type="term" value="P:negative regulation of ribosome biogenesis"/>
    <property type="evidence" value="ECO:0007669"/>
    <property type="project" value="UniProtKB-UniRule"/>
</dbReference>
<dbReference type="GO" id="GO:0042256">
    <property type="term" value="P:cytosolic ribosome assembly"/>
    <property type="evidence" value="ECO:0007669"/>
    <property type="project" value="UniProtKB-UniRule"/>
</dbReference>
<comment type="function">
    <text evidence="2">Functions as a ribosomal silencing factor. Interacts with ribosomal protein uL14 (rplN), blocking formation of intersubunit bridge B8. Prevents association of the 30S and 50S ribosomal subunits and the formation of functional ribosomes, thus repressing translation.</text>
</comment>
<keyword evidence="4" id="KW-1185">Reference proteome</keyword>
<dbReference type="GO" id="GO:0043023">
    <property type="term" value="F:ribosomal large subunit binding"/>
    <property type="evidence" value="ECO:0007669"/>
    <property type="project" value="TreeGrafter"/>
</dbReference>
<evidence type="ECO:0000256" key="1">
    <source>
        <dbReference type="ARBA" id="ARBA00010574"/>
    </source>
</evidence>
<accession>A0A7I8D6I0</accession>
<gene>
    <name evidence="2 3" type="primary">rsfS</name>
    <name evidence="3" type="ORF">C12CBH8_08930</name>
</gene>
<dbReference type="InterPro" id="IPR004394">
    <property type="entry name" value="Iojap/RsfS/C7orf30"/>
</dbReference>
<dbReference type="InterPro" id="IPR043519">
    <property type="entry name" value="NT_sf"/>
</dbReference>
<evidence type="ECO:0000256" key="2">
    <source>
        <dbReference type="HAMAP-Rule" id="MF_01477"/>
    </source>
</evidence>
<dbReference type="HAMAP" id="MF_01477">
    <property type="entry name" value="Iojap_RsfS"/>
    <property type="match status" value="1"/>
</dbReference>
<comment type="similarity">
    <text evidence="1 2">Belongs to the Iojap/RsfS family.</text>
</comment>
<dbReference type="EMBL" id="AP023321">
    <property type="protein sequence ID" value="BCI60254.1"/>
    <property type="molecule type" value="Genomic_DNA"/>
</dbReference>
<dbReference type="SUPFAM" id="SSF81301">
    <property type="entry name" value="Nucleotidyltransferase"/>
    <property type="match status" value="1"/>
</dbReference>
<dbReference type="GO" id="GO:0005737">
    <property type="term" value="C:cytoplasm"/>
    <property type="evidence" value="ECO:0007669"/>
    <property type="project" value="UniProtKB-SubCell"/>
</dbReference>
<reference evidence="4" key="1">
    <citation type="submission" date="2020-07" db="EMBL/GenBank/DDBJ databases">
        <title>Complete genome sequencing of Clostridia bacterium strain 12CBH8.</title>
        <authorList>
            <person name="Sakamoto M."/>
            <person name="Murakami T."/>
            <person name="Mori H."/>
        </authorList>
    </citation>
    <scope>NUCLEOTIDE SEQUENCE [LARGE SCALE GENOMIC DNA]</scope>
    <source>
        <strain evidence="4">12CBH8</strain>
    </source>
</reference>
<keyword evidence="2" id="KW-0963">Cytoplasm</keyword>
<proteinExistence type="inferred from homology"/>
<dbReference type="Pfam" id="PF02410">
    <property type="entry name" value="RsfS"/>
    <property type="match status" value="1"/>
</dbReference>
<dbReference type="GO" id="GO:0017148">
    <property type="term" value="P:negative regulation of translation"/>
    <property type="evidence" value="ECO:0007669"/>
    <property type="project" value="UniProtKB-UniRule"/>
</dbReference>
<dbReference type="KEGG" id="sman:C12CBH8_08930"/>
<keyword evidence="2" id="KW-0678">Repressor</keyword>
<comment type="subunit">
    <text evidence="2">Interacts with ribosomal protein uL14 (rplN).</text>
</comment>